<dbReference type="Proteomes" id="UP001500506">
    <property type="component" value="Unassembled WGS sequence"/>
</dbReference>
<evidence type="ECO:0000256" key="1">
    <source>
        <dbReference type="SAM" id="Phobius"/>
    </source>
</evidence>
<sequence length="171" mass="16927">MADVIEGWSEFNVAMLGATAALAGLLIVAMSVNIAEIMKAATLPSRAAAAIATLVVAIVATALGLVPSQPHWLYGAEVLAATLVAVGLEVHAIRTILGEPGTTGGARIAKSVVGILPLAAFAIGAVLLIVGGTGSGLALVAAGLAFLAAGSVLAVVTAILYAWIVLVEVLR</sequence>
<keyword evidence="1" id="KW-0812">Transmembrane</keyword>
<feature type="transmembrane region" description="Helical" evidence="1">
    <location>
        <begin position="72"/>
        <end position="90"/>
    </location>
</feature>
<organism evidence="2 3">
    <name type="scientific">Agromyces humatus</name>
    <dbReference type="NCBI Taxonomy" id="279573"/>
    <lineage>
        <taxon>Bacteria</taxon>
        <taxon>Bacillati</taxon>
        <taxon>Actinomycetota</taxon>
        <taxon>Actinomycetes</taxon>
        <taxon>Micrococcales</taxon>
        <taxon>Microbacteriaceae</taxon>
        <taxon>Agromyces</taxon>
    </lineage>
</organism>
<feature type="transmembrane region" description="Helical" evidence="1">
    <location>
        <begin position="47"/>
        <end position="66"/>
    </location>
</feature>
<dbReference type="RefSeq" id="WP_232498285.1">
    <property type="nucleotide sequence ID" value="NZ_BAAANH010000001.1"/>
</dbReference>
<dbReference type="EMBL" id="BAAANH010000001">
    <property type="protein sequence ID" value="GAA1751008.1"/>
    <property type="molecule type" value="Genomic_DNA"/>
</dbReference>
<evidence type="ECO:0000313" key="2">
    <source>
        <dbReference type="EMBL" id="GAA1751008.1"/>
    </source>
</evidence>
<evidence type="ECO:0008006" key="4">
    <source>
        <dbReference type="Google" id="ProtNLM"/>
    </source>
</evidence>
<keyword evidence="1" id="KW-1133">Transmembrane helix</keyword>
<evidence type="ECO:0000313" key="3">
    <source>
        <dbReference type="Proteomes" id="UP001500506"/>
    </source>
</evidence>
<protein>
    <recommendedName>
        <fullName evidence="4">Modulator of FtsH protease</fullName>
    </recommendedName>
</protein>
<feature type="transmembrane region" description="Helical" evidence="1">
    <location>
        <begin position="137"/>
        <end position="166"/>
    </location>
</feature>
<name>A0ABP4WC46_9MICO</name>
<accession>A0ABP4WC46</accession>
<keyword evidence="1" id="KW-0472">Membrane</keyword>
<keyword evidence="3" id="KW-1185">Reference proteome</keyword>
<feature type="transmembrane region" description="Helical" evidence="1">
    <location>
        <begin position="111"/>
        <end position="131"/>
    </location>
</feature>
<comment type="caution">
    <text evidence="2">The sequence shown here is derived from an EMBL/GenBank/DDBJ whole genome shotgun (WGS) entry which is preliminary data.</text>
</comment>
<reference evidence="3" key="1">
    <citation type="journal article" date="2019" name="Int. J. Syst. Evol. Microbiol.">
        <title>The Global Catalogue of Microorganisms (GCM) 10K type strain sequencing project: providing services to taxonomists for standard genome sequencing and annotation.</title>
        <authorList>
            <consortium name="The Broad Institute Genomics Platform"/>
            <consortium name="The Broad Institute Genome Sequencing Center for Infectious Disease"/>
            <person name="Wu L."/>
            <person name="Ma J."/>
        </authorList>
    </citation>
    <scope>NUCLEOTIDE SEQUENCE [LARGE SCALE GENOMIC DNA]</scope>
    <source>
        <strain evidence="3">JCM 14319</strain>
    </source>
</reference>
<gene>
    <name evidence="2" type="ORF">GCM10009747_05490</name>
</gene>
<feature type="transmembrane region" description="Helical" evidence="1">
    <location>
        <begin position="12"/>
        <end position="35"/>
    </location>
</feature>
<proteinExistence type="predicted"/>